<proteinExistence type="predicted"/>
<dbReference type="PANTHER" id="PTHR33401">
    <property type="entry name" value="LIGHT-HARVESTING COMPLEX-LIKE PROTEIN OHP2, CHLOROPLASTIC"/>
    <property type="match status" value="1"/>
</dbReference>
<feature type="region of interest" description="Disordered" evidence="1">
    <location>
        <begin position="84"/>
        <end position="103"/>
    </location>
</feature>
<reference evidence="2" key="1">
    <citation type="submission" date="2018-02" db="EMBL/GenBank/DDBJ databases">
        <title>Rhizophora mucronata_Transcriptome.</title>
        <authorList>
            <person name="Meera S.P."/>
            <person name="Sreeshan A."/>
            <person name="Augustine A."/>
        </authorList>
    </citation>
    <scope>NUCLEOTIDE SEQUENCE</scope>
    <source>
        <tissue evidence="2">Leaf</tissue>
    </source>
</reference>
<evidence type="ECO:0000256" key="1">
    <source>
        <dbReference type="SAM" id="MobiDB-lite"/>
    </source>
</evidence>
<dbReference type="AlphaFoldDB" id="A0A2P2JTN7"/>
<protein>
    <submittedName>
        <fullName evidence="2">Uncharacterized protein</fullName>
    </submittedName>
</protein>
<sequence length="232" mass="25727">MLFAAEGGGFFSSSASGYSKGLTLLFLGQKHEDTPMRVSPWTQYQLVNQEPDSDLQLASVKDRLPRSCASFVCFGRASAGLDSPRHLKVGPAQQQDLSDPPVVDKGENRATTEFEDDNIVRKASLKSSLKKPTKTIQVSVEYTSQSDALDEKGSDVTGHTEGRKVQWTDVCGSELAEIREFEPRYANVCFQFEIVCASHLSIFLHISNISRNYILMSVQYVHYFMLVSAPCS</sequence>
<evidence type="ECO:0000313" key="2">
    <source>
        <dbReference type="EMBL" id="MBW96828.1"/>
    </source>
</evidence>
<dbReference type="EMBL" id="GGEC01016345">
    <property type="protein sequence ID" value="MBW96828.1"/>
    <property type="molecule type" value="Transcribed_RNA"/>
</dbReference>
<accession>A0A2P2JTN7</accession>
<dbReference type="PANTHER" id="PTHR33401:SF3">
    <property type="entry name" value="LOW AFFINITY POTASSIUM TRANSPORT SYSTEM PROTEIN"/>
    <property type="match status" value="1"/>
</dbReference>
<organism evidence="2">
    <name type="scientific">Rhizophora mucronata</name>
    <name type="common">Asiatic mangrove</name>
    <dbReference type="NCBI Taxonomy" id="61149"/>
    <lineage>
        <taxon>Eukaryota</taxon>
        <taxon>Viridiplantae</taxon>
        <taxon>Streptophyta</taxon>
        <taxon>Embryophyta</taxon>
        <taxon>Tracheophyta</taxon>
        <taxon>Spermatophyta</taxon>
        <taxon>Magnoliopsida</taxon>
        <taxon>eudicotyledons</taxon>
        <taxon>Gunneridae</taxon>
        <taxon>Pentapetalae</taxon>
        <taxon>rosids</taxon>
        <taxon>fabids</taxon>
        <taxon>Malpighiales</taxon>
        <taxon>Rhizophoraceae</taxon>
        <taxon>Rhizophora</taxon>
    </lineage>
</organism>
<name>A0A2P2JTN7_RHIMU</name>